<feature type="signal peptide" evidence="2">
    <location>
        <begin position="1"/>
        <end position="24"/>
    </location>
</feature>
<name>A0A5J4UHB3_9EUKA</name>
<dbReference type="EMBL" id="SNRW01015996">
    <property type="protein sequence ID" value="KAA6369807.1"/>
    <property type="molecule type" value="Genomic_DNA"/>
</dbReference>
<keyword evidence="1" id="KW-0812">Transmembrane</keyword>
<evidence type="ECO:0000313" key="3">
    <source>
        <dbReference type="EMBL" id="KAA6369807.1"/>
    </source>
</evidence>
<organism evidence="3 4">
    <name type="scientific">Streblomastix strix</name>
    <dbReference type="NCBI Taxonomy" id="222440"/>
    <lineage>
        <taxon>Eukaryota</taxon>
        <taxon>Metamonada</taxon>
        <taxon>Preaxostyla</taxon>
        <taxon>Oxymonadida</taxon>
        <taxon>Streblomastigidae</taxon>
        <taxon>Streblomastix</taxon>
    </lineage>
</organism>
<feature type="chain" id="PRO_5023916308" evidence="2">
    <location>
        <begin position="25"/>
        <end position="169"/>
    </location>
</feature>
<keyword evidence="1" id="KW-0472">Membrane</keyword>
<dbReference type="AlphaFoldDB" id="A0A5J4UHB3"/>
<dbReference type="Proteomes" id="UP000324800">
    <property type="component" value="Unassembled WGS sequence"/>
</dbReference>
<gene>
    <name evidence="3" type="ORF">EZS28_034667</name>
</gene>
<comment type="caution">
    <text evidence="3">The sequence shown here is derived from an EMBL/GenBank/DDBJ whole genome shotgun (WGS) entry which is preliminary data.</text>
</comment>
<sequence length="169" mass="19090">MGCTLQTAQCIISVILSIWMTTKTQKNFNWKMLQLIFQKNMCLSEVEARVQPQQDEIGILEDKVLLQVGAINVPYQHDSACSGDRNVLLNFLLNAKRQEQGDDRGYIMQNGHGIRTKAQNGSFMSFDKFSELQICEIRGLIINYAVFFAAAYLALSNSLPIFTAKFILS</sequence>
<reference evidence="3 4" key="1">
    <citation type="submission" date="2019-03" db="EMBL/GenBank/DDBJ databases">
        <title>Single cell metagenomics reveals metabolic interactions within the superorganism composed of flagellate Streblomastix strix and complex community of Bacteroidetes bacteria on its surface.</title>
        <authorList>
            <person name="Treitli S.C."/>
            <person name="Kolisko M."/>
            <person name="Husnik F."/>
            <person name="Keeling P."/>
            <person name="Hampl V."/>
        </authorList>
    </citation>
    <scope>NUCLEOTIDE SEQUENCE [LARGE SCALE GENOMIC DNA]</scope>
    <source>
        <strain evidence="3">ST1C</strain>
    </source>
</reference>
<accession>A0A5J4UHB3</accession>
<keyword evidence="1" id="KW-1133">Transmembrane helix</keyword>
<keyword evidence="2" id="KW-0732">Signal</keyword>
<evidence type="ECO:0000256" key="1">
    <source>
        <dbReference type="SAM" id="Phobius"/>
    </source>
</evidence>
<protein>
    <submittedName>
        <fullName evidence="3">Uncharacterized protein</fullName>
    </submittedName>
</protein>
<feature type="transmembrane region" description="Helical" evidence="1">
    <location>
        <begin position="144"/>
        <end position="168"/>
    </location>
</feature>
<proteinExistence type="predicted"/>
<evidence type="ECO:0000256" key="2">
    <source>
        <dbReference type="SAM" id="SignalP"/>
    </source>
</evidence>
<evidence type="ECO:0000313" key="4">
    <source>
        <dbReference type="Proteomes" id="UP000324800"/>
    </source>
</evidence>